<reference evidence="1 2" key="1">
    <citation type="submission" date="2021-05" db="EMBL/GenBank/DDBJ databases">
        <title>Roseococcus sp. XZZS9, whole genome shotgun sequencing project.</title>
        <authorList>
            <person name="Zhao G."/>
            <person name="Shen L."/>
        </authorList>
    </citation>
    <scope>NUCLEOTIDE SEQUENCE [LARGE SCALE GENOMIC DNA]</scope>
    <source>
        <strain evidence="1 2">XZZS9</strain>
    </source>
</reference>
<dbReference type="Pfam" id="PF00300">
    <property type="entry name" value="His_Phos_1"/>
    <property type="match status" value="1"/>
</dbReference>
<dbReference type="InterPro" id="IPR013078">
    <property type="entry name" value="His_Pase_superF_clade-1"/>
</dbReference>
<accession>A0ABS5QKR2</accession>
<organism evidence="1 2">
    <name type="scientific">Roseococcus pinisoli</name>
    <dbReference type="NCBI Taxonomy" id="2835040"/>
    <lineage>
        <taxon>Bacteria</taxon>
        <taxon>Pseudomonadati</taxon>
        <taxon>Pseudomonadota</taxon>
        <taxon>Alphaproteobacteria</taxon>
        <taxon>Acetobacterales</taxon>
        <taxon>Roseomonadaceae</taxon>
        <taxon>Roseococcus</taxon>
    </lineage>
</organism>
<evidence type="ECO:0000313" key="2">
    <source>
        <dbReference type="Proteomes" id="UP000766336"/>
    </source>
</evidence>
<sequence>MRRALLLRHTEVAPHWAGRCYGRSDVGLSRAGRAQAQGLAASGLARDFDRVLASPARRARWLGGLLAGERLEIEPRLAERDFGSWEGLGWNAIWHATGNAMDGMIDAPDSFRPGGGETTAELAARVLDWWEGLPADTTVLAVAHGGPIAALAGTLLRQAPRQWLALVPRPGEGLLVAGGAVSPWKPPAP</sequence>
<evidence type="ECO:0000313" key="1">
    <source>
        <dbReference type="EMBL" id="MBS7813712.1"/>
    </source>
</evidence>
<dbReference type="SMART" id="SM00855">
    <property type="entry name" value="PGAM"/>
    <property type="match status" value="1"/>
</dbReference>
<name>A0ABS5QKR2_9PROT</name>
<comment type="caution">
    <text evidence="1">The sequence shown here is derived from an EMBL/GenBank/DDBJ whole genome shotgun (WGS) entry which is preliminary data.</text>
</comment>
<proteinExistence type="predicted"/>
<gene>
    <name evidence="1" type="ORF">KHU32_22420</name>
</gene>
<dbReference type="Gene3D" id="3.40.50.1240">
    <property type="entry name" value="Phosphoglycerate mutase-like"/>
    <property type="match status" value="1"/>
</dbReference>
<dbReference type="RefSeq" id="WP_213672419.1">
    <property type="nucleotide sequence ID" value="NZ_JAHCDA010000006.1"/>
</dbReference>
<protein>
    <submittedName>
        <fullName evidence="1">Histidine phosphatase family protein</fullName>
    </submittedName>
</protein>
<dbReference type="InterPro" id="IPR050275">
    <property type="entry name" value="PGM_Phosphatase"/>
</dbReference>
<dbReference type="InterPro" id="IPR029033">
    <property type="entry name" value="His_PPase_superfam"/>
</dbReference>
<dbReference type="Proteomes" id="UP000766336">
    <property type="component" value="Unassembled WGS sequence"/>
</dbReference>
<dbReference type="SUPFAM" id="SSF53254">
    <property type="entry name" value="Phosphoglycerate mutase-like"/>
    <property type="match status" value="1"/>
</dbReference>
<dbReference type="CDD" id="cd07067">
    <property type="entry name" value="HP_PGM_like"/>
    <property type="match status" value="1"/>
</dbReference>
<keyword evidence="2" id="KW-1185">Reference proteome</keyword>
<dbReference type="EMBL" id="JAHCDA010000006">
    <property type="protein sequence ID" value="MBS7813712.1"/>
    <property type="molecule type" value="Genomic_DNA"/>
</dbReference>
<dbReference type="PANTHER" id="PTHR48100">
    <property type="entry name" value="BROAD-SPECIFICITY PHOSPHATASE YOR283W-RELATED"/>
    <property type="match status" value="1"/>
</dbReference>
<dbReference type="PANTHER" id="PTHR48100:SF1">
    <property type="entry name" value="HISTIDINE PHOSPHATASE FAMILY PROTEIN-RELATED"/>
    <property type="match status" value="1"/>
</dbReference>